<evidence type="ECO:0000313" key="3">
    <source>
        <dbReference type="Proteomes" id="UP001465331"/>
    </source>
</evidence>
<protein>
    <recommendedName>
        <fullName evidence="4">Tetratricopeptide repeat protein</fullName>
    </recommendedName>
</protein>
<evidence type="ECO:0000313" key="2">
    <source>
        <dbReference type="EMBL" id="MES0873758.1"/>
    </source>
</evidence>
<feature type="transmembrane region" description="Helical" evidence="1">
    <location>
        <begin position="303"/>
        <end position="324"/>
    </location>
</feature>
<feature type="transmembrane region" description="Helical" evidence="1">
    <location>
        <begin position="185"/>
        <end position="202"/>
    </location>
</feature>
<feature type="transmembrane region" description="Helical" evidence="1">
    <location>
        <begin position="208"/>
        <end position="224"/>
    </location>
</feature>
<feature type="transmembrane region" description="Helical" evidence="1">
    <location>
        <begin position="361"/>
        <end position="378"/>
    </location>
</feature>
<comment type="caution">
    <text evidence="2">The sequence shown here is derived from an EMBL/GenBank/DDBJ whole genome shotgun (WGS) entry which is preliminary data.</text>
</comment>
<dbReference type="EMBL" id="JBEPIJ010000006">
    <property type="protein sequence ID" value="MES0873758.1"/>
    <property type="molecule type" value="Genomic_DNA"/>
</dbReference>
<keyword evidence="1" id="KW-0472">Membrane</keyword>
<feature type="transmembrane region" description="Helical" evidence="1">
    <location>
        <begin position="385"/>
        <end position="405"/>
    </location>
</feature>
<feature type="transmembrane region" description="Helical" evidence="1">
    <location>
        <begin position="231"/>
        <end position="250"/>
    </location>
</feature>
<feature type="transmembrane region" description="Helical" evidence="1">
    <location>
        <begin position="336"/>
        <end position="355"/>
    </location>
</feature>
<gene>
    <name evidence="2" type="ORF">ABSH63_07060</name>
</gene>
<feature type="transmembrane region" description="Helical" evidence="1">
    <location>
        <begin position="12"/>
        <end position="30"/>
    </location>
</feature>
<name>A0ABV2A927_9GAMM</name>
<feature type="transmembrane region" description="Helical" evidence="1">
    <location>
        <begin position="152"/>
        <end position="173"/>
    </location>
</feature>
<keyword evidence="1" id="KW-0812">Transmembrane</keyword>
<keyword evidence="1" id="KW-1133">Transmembrane helix</keyword>
<accession>A0ABV2A927</accession>
<feature type="transmembrane region" description="Helical" evidence="1">
    <location>
        <begin position="92"/>
        <end position="116"/>
    </location>
</feature>
<reference evidence="2 3" key="1">
    <citation type="submission" date="2024-06" db="EMBL/GenBank/DDBJ databases">
        <authorList>
            <person name="Li Z."/>
            <person name="Jiang Y."/>
        </authorList>
    </citation>
    <scope>NUCLEOTIDE SEQUENCE [LARGE SCALE GENOMIC DNA]</scope>
    <source>
        <strain evidence="2 3">HSW-8</strain>
    </source>
</reference>
<keyword evidence="3" id="KW-1185">Reference proteome</keyword>
<proteinExistence type="predicted"/>
<dbReference type="Proteomes" id="UP001465331">
    <property type="component" value="Unassembled WGS sequence"/>
</dbReference>
<feature type="transmembrane region" description="Helical" evidence="1">
    <location>
        <begin position="128"/>
        <end position="146"/>
    </location>
</feature>
<organism evidence="2 3">
    <name type="scientific">Sinimarinibacterium thermocellulolyticum</name>
    <dbReference type="NCBI Taxonomy" id="3170016"/>
    <lineage>
        <taxon>Bacteria</taxon>
        <taxon>Pseudomonadati</taxon>
        <taxon>Pseudomonadota</taxon>
        <taxon>Gammaproteobacteria</taxon>
        <taxon>Nevskiales</taxon>
        <taxon>Nevskiaceae</taxon>
        <taxon>Sinimarinibacterium</taxon>
    </lineage>
</organism>
<evidence type="ECO:0008006" key="4">
    <source>
        <dbReference type="Google" id="ProtNLM"/>
    </source>
</evidence>
<evidence type="ECO:0000256" key="1">
    <source>
        <dbReference type="SAM" id="Phobius"/>
    </source>
</evidence>
<sequence>MTSSHSGAPRRRWAAAGLLLLTLLVLYWAYAPGITGSPHFDDWPNLNGLDKVETPLDAAGFVLSGRAGPVGRPLALASFLPQSSAWPADVGALIQVNVFIHLINVSLLAWLSWAVMSVHAAPIVRQRAVWLALGVAALWGSLPLLASTSLMVIQRMTSLAATFTLLGLIGFVYGTNLARREPLSGVLLCLCSLGAGTVLAVLCKENGALLPLYAGLLLMVLPRPQHRTYKAACAIGIGAPVAAIAAYLLYRVTDPPSVIRDYDTSQRVASQLVILWEYWRHVLLPSPNAFHPFHDGRQAVSSWANTAVIVAGLLWAAAIAVAILTRKRSVLPAFAIGWYLGGHALESTVLPLELYFEHRNYVPMMGPCLALFIGLAQLPRAWQRLAWFAVAAFTALQVLVLYAVADLWGRPRVAAEIWYEANPRSTRAAQHLARFYAAEGDHAGAYKIIDRTFQQTNRNTALALQRIQMRCAAGRDIRDLLADDRMAKLLSEGQFSSAVLSGLDSLHELVADARCSLTTDDLIEMIERLRANPAYSWPTSQVSMLLTLSRLYRHPEDSGRIVDAINQAYLIDPQPEIGLDLVVALRNAERDCEALVFLQNTIDHPPESWNLVTRKRMIPVYEKFRASMPIDECAVDVPASSVFPTTAR</sequence>